<dbReference type="Proteomes" id="UP001146120">
    <property type="component" value="Unassembled WGS sequence"/>
</dbReference>
<dbReference type="EMBL" id="DAKRPA010000286">
    <property type="protein sequence ID" value="DAZ93859.1"/>
    <property type="molecule type" value="Genomic_DNA"/>
</dbReference>
<protein>
    <recommendedName>
        <fullName evidence="3">MULE transposase domain-containing protein</fullName>
    </recommendedName>
</protein>
<evidence type="ECO:0000313" key="1">
    <source>
        <dbReference type="EMBL" id="DAZ93859.1"/>
    </source>
</evidence>
<reference evidence="1" key="2">
    <citation type="journal article" date="2023" name="Microbiol Resour">
        <title>Decontamination and Annotation of the Draft Genome Sequence of the Oomycete Lagenidium giganteum ARSEF 373.</title>
        <authorList>
            <person name="Morgan W.R."/>
            <person name="Tartar A."/>
        </authorList>
    </citation>
    <scope>NUCLEOTIDE SEQUENCE</scope>
    <source>
        <strain evidence="1">ARSEF 373</strain>
    </source>
</reference>
<gene>
    <name evidence="1" type="ORF">N0F65_009581</name>
</gene>
<name>A0AAV2YL95_9STRA</name>
<comment type="caution">
    <text evidence="1">The sequence shown here is derived from an EMBL/GenBank/DDBJ whole genome shotgun (WGS) entry which is preliminary data.</text>
</comment>
<proteinExistence type="predicted"/>
<evidence type="ECO:0000313" key="2">
    <source>
        <dbReference type="Proteomes" id="UP001146120"/>
    </source>
</evidence>
<reference evidence="1" key="1">
    <citation type="submission" date="2022-11" db="EMBL/GenBank/DDBJ databases">
        <authorList>
            <person name="Morgan W.R."/>
            <person name="Tartar A."/>
        </authorList>
    </citation>
    <scope>NUCLEOTIDE SEQUENCE</scope>
    <source>
        <strain evidence="1">ARSEF 373</strain>
    </source>
</reference>
<accession>A0AAV2YL95</accession>
<dbReference type="AlphaFoldDB" id="A0AAV2YL95"/>
<sequence>MINIFRSSASELPTLRQIQSVSTHHKKKRMASEDDTDLFVFGFKNDQLGRPLVGRGSDEDPFLLGVPSKRLLRHLDALMDTFVFHVFATFKLSSLGYPVLVCGVSDVIRHFHPVALFIMSQQTEDLYREALYALRTTFAAANRKSNDRSLRHG</sequence>
<keyword evidence="2" id="KW-1185">Reference proteome</keyword>
<organism evidence="1 2">
    <name type="scientific">Lagenidium giganteum</name>
    <dbReference type="NCBI Taxonomy" id="4803"/>
    <lineage>
        <taxon>Eukaryota</taxon>
        <taxon>Sar</taxon>
        <taxon>Stramenopiles</taxon>
        <taxon>Oomycota</taxon>
        <taxon>Peronosporomycetes</taxon>
        <taxon>Pythiales</taxon>
        <taxon>Pythiaceae</taxon>
    </lineage>
</organism>
<evidence type="ECO:0008006" key="3">
    <source>
        <dbReference type="Google" id="ProtNLM"/>
    </source>
</evidence>